<dbReference type="InterPro" id="IPR012337">
    <property type="entry name" value="RNaseH-like_sf"/>
</dbReference>
<comment type="similarity">
    <text evidence="7">Belongs to the exonuclease superfamily. TREX family.</text>
</comment>
<feature type="domain" description="Exonuclease" evidence="8">
    <location>
        <begin position="376"/>
        <end position="554"/>
    </location>
</feature>
<dbReference type="Proteomes" id="UP000683360">
    <property type="component" value="Unassembled WGS sequence"/>
</dbReference>
<dbReference type="Pfam" id="PF20700">
    <property type="entry name" value="Mutator"/>
    <property type="match status" value="1"/>
</dbReference>
<proteinExistence type="inferred from homology"/>
<gene>
    <name evidence="9" type="ORF">MEDL_49848</name>
</gene>
<keyword evidence="2" id="KW-0540">Nuclease</keyword>
<evidence type="ECO:0000313" key="9">
    <source>
        <dbReference type="EMBL" id="CAG2237434.1"/>
    </source>
</evidence>
<dbReference type="InterPro" id="IPR040393">
    <property type="entry name" value="TREX1/2"/>
</dbReference>
<dbReference type="SUPFAM" id="SSF53098">
    <property type="entry name" value="Ribonuclease H-like"/>
    <property type="match status" value="1"/>
</dbReference>
<dbReference type="Gene3D" id="3.30.420.10">
    <property type="entry name" value="Ribonuclease H-like superfamily/Ribonuclease H"/>
    <property type="match status" value="1"/>
</dbReference>
<name>A0A8S3U0R9_MYTED</name>
<evidence type="ECO:0000256" key="3">
    <source>
        <dbReference type="ARBA" id="ARBA00022723"/>
    </source>
</evidence>
<evidence type="ECO:0000259" key="8">
    <source>
        <dbReference type="SMART" id="SM00479"/>
    </source>
</evidence>
<dbReference type="SMART" id="SM00479">
    <property type="entry name" value="EXOIII"/>
    <property type="match status" value="1"/>
</dbReference>
<organism evidence="9 10">
    <name type="scientific">Mytilus edulis</name>
    <name type="common">Blue mussel</name>
    <dbReference type="NCBI Taxonomy" id="6550"/>
    <lineage>
        <taxon>Eukaryota</taxon>
        <taxon>Metazoa</taxon>
        <taxon>Spiralia</taxon>
        <taxon>Lophotrochozoa</taxon>
        <taxon>Mollusca</taxon>
        <taxon>Bivalvia</taxon>
        <taxon>Autobranchia</taxon>
        <taxon>Pteriomorphia</taxon>
        <taxon>Mytilida</taxon>
        <taxon>Mytiloidea</taxon>
        <taxon>Mytilidae</taxon>
        <taxon>Mytilinae</taxon>
        <taxon>Mytilus</taxon>
    </lineage>
</organism>
<sequence length="607" mass="69635">MAEEGKWTKIQLKIWSRKYDWSFNRKLIDLDLRSTDCRICSYWEGKGKEQPKHNCTRNWYGTSKAMEPDVGLSLVQNIEEKGCTVANVIMDDDTTTIARIRSQIDHEVDKWSDMGHTRVQLGNKLYKIKEKYKKDFTADDIAHLQKCFMYAIQSHKNDPKSIVENISAIIPHSFNCHNQCNESWCKYLQNPDKYRPTIQLNNPNLKVELESIFMKYVEEKNVNKLAPCGSTKDNESFNNMVAHKAPKNKHFCASESLESRVMCAAAQKNLNFDYITHINEECGLSPGKHTTKTSKNLTRKRKLQNTLKGTTEFKRKKILKLNVQRQKQIVGEVREGVTYQTAVDIQPTSAADITMISAPITLPILNSINVDDGAYARVFFDLETSSLAMDCDILQISAIYNDNLFNQYVTPTKSINKYASEVTGLTVSHNFLCYNGHRVDSCLPQQALQNFIFWLQNIPSHKLILFGHNCRRFDMPRLVNTLQQYHLAPSFSEKVSGFTDTLPLFRTKFPDLKSHKQEQLAQTILKSTYNAHNASDDVKILQKLINASDTSHEEVIAHSFCTESCIELCKHSKLSAIRYTSLKQLLQDKIVSSVILKKLLTLLLQRR</sequence>
<dbReference type="GO" id="GO:0008296">
    <property type="term" value="F:3'-5'-DNA exonuclease activity"/>
    <property type="evidence" value="ECO:0007669"/>
    <property type="project" value="TreeGrafter"/>
</dbReference>
<keyword evidence="10" id="KW-1185">Reference proteome</keyword>
<evidence type="ECO:0000256" key="4">
    <source>
        <dbReference type="ARBA" id="ARBA00022801"/>
    </source>
</evidence>
<comment type="cofactor">
    <cofactor evidence="1">
        <name>Mg(2+)</name>
        <dbReference type="ChEBI" id="CHEBI:18420"/>
    </cofactor>
</comment>
<dbReference type="OrthoDB" id="6126764at2759"/>
<dbReference type="InterPro" id="IPR036397">
    <property type="entry name" value="RNaseH_sf"/>
</dbReference>
<keyword evidence="3" id="KW-0479">Metal-binding</keyword>
<dbReference type="GO" id="GO:0005737">
    <property type="term" value="C:cytoplasm"/>
    <property type="evidence" value="ECO:0007669"/>
    <property type="project" value="TreeGrafter"/>
</dbReference>
<dbReference type="CDD" id="cd06127">
    <property type="entry name" value="DEDDh"/>
    <property type="match status" value="1"/>
</dbReference>
<accession>A0A8S3U0R9</accession>
<comment type="caution">
    <text evidence="9">The sequence shown here is derived from an EMBL/GenBank/DDBJ whole genome shotgun (WGS) entry which is preliminary data.</text>
</comment>
<dbReference type="Pfam" id="PF22123">
    <property type="entry name" value="Exu_RNase_H_like"/>
    <property type="match status" value="1"/>
</dbReference>
<reference evidence="9" key="1">
    <citation type="submission" date="2021-03" db="EMBL/GenBank/DDBJ databases">
        <authorList>
            <person name="Bekaert M."/>
        </authorList>
    </citation>
    <scope>NUCLEOTIDE SEQUENCE</scope>
</reference>
<dbReference type="GO" id="GO:0006308">
    <property type="term" value="P:DNA catabolic process"/>
    <property type="evidence" value="ECO:0007669"/>
    <property type="project" value="TreeGrafter"/>
</dbReference>
<dbReference type="AlphaFoldDB" id="A0A8S3U0R9"/>
<evidence type="ECO:0000313" key="10">
    <source>
        <dbReference type="Proteomes" id="UP000683360"/>
    </source>
</evidence>
<dbReference type="InterPro" id="IPR013520">
    <property type="entry name" value="Ribonucl_H"/>
</dbReference>
<dbReference type="PANTHER" id="PTHR13058:SF22">
    <property type="entry name" value="EXODEOXYRIBONUCLEASE III"/>
    <property type="match status" value="1"/>
</dbReference>
<dbReference type="EMBL" id="CAJPWZ010002388">
    <property type="protein sequence ID" value="CAG2237434.1"/>
    <property type="molecule type" value="Genomic_DNA"/>
</dbReference>
<evidence type="ECO:0000256" key="1">
    <source>
        <dbReference type="ARBA" id="ARBA00001946"/>
    </source>
</evidence>
<keyword evidence="4" id="KW-0378">Hydrolase</keyword>
<dbReference type="PANTHER" id="PTHR13058">
    <property type="entry name" value="THREE PRIME REPAIR EXONUCLEASE 1, 2"/>
    <property type="match status" value="1"/>
</dbReference>
<evidence type="ECO:0000256" key="2">
    <source>
        <dbReference type="ARBA" id="ARBA00022722"/>
    </source>
</evidence>
<evidence type="ECO:0000256" key="6">
    <source>
        <dbReference type="ARBA" id="ARBA00022842"/>
    </source>
</evidence>
<dbReference type="GO" id="GO:0046872">
    <property type="term" value="F:metal ion binding"/>
    <property type="evidence" value="ECO:0007669"/>
    <property type="project" value="UniProtKB-KW"/>
</dbReference>
<dbReference type="InterPro" id="IPR049012">
    <property type="entry name" value="Mutator_transp_dom"/>
</dbReference>
<dbReference type="GO" id="GO:0003676">
    <property type="term" value="F:nucleic acid binding"/>
    <property type="evidence" value="ECO:0007669"/>
    <property type="project" value="InterPro"/>
</dbReference>
<evidence type="ECO:0000256" key="7">
    <source>
        <dbReference type="ARBA" id="ARBA00025769"/>
    </source>
</evidence>
<keyword evidence="5" id="KW-0269">Exonuclease</keyword>
<evidence type="ECO:0000256" key="5">
    <source>
        <dbReference type="ARBA" id="ARBA00022839"/>
    </source>
</evidence>
<dbReference type="InterPro" id="IPR054362">
    <property type="entry name" value="Exu_RNase_H-like"/>
</dbReference>
<keyword evidence="6" id="KW-0460">Magnesium</keyword>
<protein>
    <recommendedName>
        <fullName evidence="8">Exonuclease domain-containing protein</fullName>
    </recommendedName>
</protein>